<keyword evidence="5" id="KW-0067">ATP-binding</keyword>
<evidence type="ECO:0000256" key="5">
    <source>
        <dbReference type="ARBA" id="ARBA00022840"/>
    </source>
</evidence>
<gene>
    <name evidence="8" type="ORF">CB5_LOCUS28247</name>
</gene>
<keyword evidence="4" id="KW-0547">Nucleotide-binding</keyword>
<dbReference type="UniPathway" id="UPA00138"/>
<dbReference type="AlphaFoldDB" id="A0A6V7QQJ4"/>
<dbReference type="GO" id="GO:0005829">
    <property type="term" value="C:cytosol"/>
    <property type="evidence" value="ECO:0007669"/>
    <property type="project" value="TreeGrafter"/>
</dbReference>
<name>A0A6V7QQJ4_ANACO</name>
<dbReference type="Pfam" id="PF01293">
    <property type="entry name" value="PEPCK_ATP"/>
    <property type="match status" value="1"/>
</dbReference>
<dbReference type="InterPro" id="IPR008210">
    <property type="entry name" value="PEP_carboxykinase_N"/>
</dbReference>
<evidence type="ECO:0000313" key="8">
    <source>
        <dbReference type="EMBL" id="CAD1845036.1"/>
    </source>
</evidence>
<dbReference type="EC" id="4.1.1.49" evidence="3"/>
<protein>
    <recommendedName>
        <fullName evidence="3">phosphoenolpyruvate carboxykinase (ATP)</fullName>
        <ecNumber evidence="3">4.1.1.49</ecNumber>
    </recommendedName>
</protein>
<dbReference type="EMBL" id="LR862137">
    <property type="protein sequence ID" value="CAD1845036.1"/>
    <property type="molecule type" value="Genomic_DNA"/>
</dbReference>
<evidence type="ECO:0000256" key="7">
    <source>
        <dbReference type="ARBA" id="ARBA00047371"/>
    </source>
</evidence>
<keyword evidence="6" id="KW-0456">Lyase</keyword>
<dbReference type="SUPFAM" id="SSF68923">
    <property type="entry name" value="PEP carboxykinase N-terminal domain"/>
    <property type="match status" value="1"/>
</dbReference>
<dbReference type="GO" id="GO:0004612">
    <property type="term" value="F:phosphoenolpyruvate carboxykinase (ATP) activity"/>
    <property type="evidence" value="ECO:0007669"/>
    <property type="project" value="UniProtKB-EC"/>
</dbReference>
<dbReference type="PANTHER" id="PTHR30031">
    <property type="entry name" value="PHOSPHOENOLPYRUVATE CARBOXYKINASE ATP"/>
    <property type="match status" value="1"/>
</dbReference>
<dbReference type="FunFam" id="3.40.449.10:FF:000008">
    <property type="entry name" value="D111/G-patch domain-containing protein"/>
    <property type="match status" value="1"/>
</dbReference>
<accession>A0A6V7QQJ4</accession>
<reference evidence="8" key="1">
    <citation type="submission" date="2020-07" db="EMBL/GenBank/DDBJ databases">
        <authorList>
            <person name="Lin J."/>
        </authorList>
    </citation>
    <scope>NUCLEOTIDE SEQUENCE</scope>
</reference>
<comment type="pathway">
    <text evidence="1">Carbohydrate biosynthesis; gluconeogenesis.</text>
</comment>
<dbReference type="SUPFAM" id="SSF53795">
    <property type="entry name" value="PEP carboxykinase-like"/>
    <property type="match status" value="1"/>
</dbReference>
<evidence type="ECO:0000256" key="4">
    <source>
        <dbReference type="ARBA" id="ARBA00022741"/>
    </source>
</evidence>
<dbReference type="Gene3D" id="3.90.228.20">
    <property type="match status" value="1"/>
</dbReference>
<comment type="catalytic activity">
    <reaction evidence="7">
        <text>oxaloacetate + ATP = phosphoenolpyruvate + ADP + CO2</text>
        <dbReference type="Rhea" id="RHEA:18617"/>
        <dbReference type="ChEBI" id="CHEBI:16452"/>
        <dbReference type="ChEBI" id="CHEBI:16526"/>
        <dbReference type="ChEBI" id="CHEBI:30616"/>
        <dbReference type="ChEBI" id="CHEBI:58702"/>
        <dbReference type="ChEBI" id="CHEBI:456216"/>
        <dbReference type="EC" id="4.1.1.49"/>
    </reaction>
</comment>
<sequence length="435" mass="45609">MRSALLRHLSRAAALSSSRSTRSPIPSSLSIARHYAVSAALSEEEGETITFPREGPGVSYGLNWALAGRGVIVKDKAFYNLKSSELQKSGATGVESLSGLPLHVRGNLLKQVTSHISSVSSVYVQDGAVGSSSKCDAKVRVISDNPSALLSFSNVLWKTPTRAISHDSCPLTVYVASSISPSIREILGPVQQQSSGFAAADVERSSLVLCGKAFADSNSVKDALAALAAPVLSARGGVPLSARLLVSGDSVALLFSPEEILKDSDIQKALVSTDSGVVISSHGSSLLFKTKDSASPSIFKKPASVIFASSDSTGALPSVSKLSPGQAAYHFLAGFNDGNFLPAYTKGPSPIDPLSLANALLSQLKEHNIPSFLINVNDGGKHISGKELVKRIESALSNNLPESKPAADPKVGDLKGKYKSFLSGKFQELPEEFSF</sequence>
<proteinExistence type="inferred from homology"/>
<dbReference type="PANTHER" id="PTHR30031:SF2">
    <property type="entry name" value="PHOSPHOENOLPYRUVATE CARBOXYKINASE (ATP)"/>
    <property type="match status" value="1"/>
</dbReference>
<organism evidence="8">
    <name type="scientific">Ananas comosus var. bracteatus</name>
    <name type="common">red pineapple</name>
    <dbReference type="NCBI Taxonomy" id="296719"/>
    <lineage>
        <taxon>Eukaryota</taxon>
        <taxon>Viridiplantae</taxon>
        <taxon>Streptophyta</taxon>
        <taxon>Embryophyta</taxon>
        <taxon>Tracheophyta</taxon>
        <taxon>Spermatophyta</taxon>
        <taxon>Magnoliopsida</taxon>
        <taxon>Liliopsida</taxon>
        <taxon>Poales</taxon>
        <taxon>Bromeliaceae</taxon>
        <taxon>Bromelioideae</taxon>
        <taxon>Ananas</taxon>
    </lineage>
</organism>
<dbReference type="InterPro" id="IPR001272">
    <property type="entry name" value="PEP_carboxykinase_ATP"/>
</dbReference>
<evidence type="ECO:0000256" key="1">
    <source>
        <dbReference type="ARBA" id="ARBA00004742"/>
    </source>
</evidence>
<comment type="similarity">
    <text evidence="2">Belongs to the phosphoenolpyruvate carboxykinase (ATP) family.</text>
</comment>
<evidence type="ECO:0000256" key="2">
    <source>
        <dbReference type="ARBA" id="ARBA00006052"/>
    </source>
</evidence>
<evidence type="ECO:0000256" key="3">
    <source>
        <dbReference type="ARBA" id="ARBA00012363"/>
    </source>
</evidence>
<dbReference type="GO" id="GO:0006094">
    <property type="term" value="P:gluconeogenesis"/>
    <property type="evidence" value="ECO:0007669"/>
    <property type="project" value="UniProtKB-UniPathway"/>
</dbReference>
<dbReference type="GO" id="GO:0005524">
    <property type="term" value="F:ATP binding"/>
    <property type="evidence" value="ECO:0007669"/>
    <property type="project" value="UniProtKB-KW"/>
</dbReference>
<dbReference type="Gene3D" id="3.40.449.10">
    <property type="entry name" value="Phosphoenolpyruvate Carboxykinase, domain 1"/>
    <property type="match status" value="1"/>
</dbReference>
<evidence type="ECO:0000256" key="6">
    <source>
        <dbReference type="ARBA" id="ARBA00023239"/>
    </source>
</evidence>
<dbReference type="InterPro" id="IPR013035">
    <property type="entry name" value="PEP_carboxykinase_C"/>
</dbReference>